<dbReference type="AlphaFoldDB" id="A0A1H2LN02"/>
<organism evidence="2 3">
    <name type="scientific">Pseudomonas sihuiensis</name>
    <dbReference type="NCBI Taxonomy" id="1274359"/>
    <lineage>
        <taxon>Bacteria</taxon>
        <taxon>Pseudomonadati</taxon>
        <taxon>Pseudomonadota</taxon>
        <taxon>Gammaproteobacteria</taxon>
        <taxon>Pseudomonadales</taxon>
        <taxon>Pseudomonadaceae</taxon>
        <taxon>Pseudomonas</taxon>
    </lineage>
</organism>
<dbReference type="GO" id="GO:0016301">
    <property type="term" value="F:kinase activity"/>
    <property type="evidence" value="ECO:0007669"/>
    <property type="project" value="UniProtKB-KW"/>
</dbReference>
<reference evidence="3" key="2">
    <citation type="submission" date="2016-10" db="EMBL/GenBank/DDBJ databases">
        <authorList>
            <person name="Varghese N."/>
            <person name="Submissions S."/>
        </authorList>
    </citation>
    <scope>NUCLEOTIDE SEQUENCE [LARGE SCALE GENOMIC DNA]</scope>
    <source>
        <strain evidence="3">KCTC 32246</strain>
    </source>
</reference>
<protein>
    <submittedName>
        <fullName evidence="1">Phosphoglycerate kinase</fullName>
    </submittedName>
</protein>
<name>A0A1H2LN02_9PSED</name>
<keyword evidence="1" id="KW-0418">Kinase</keyword>
<dbReference type="Proteomes" id="UP000198675">
    <property type="component" value="Chromosome I"/>
</dbReference>
<evidence type="ECO:0000313" key="3">
    <source>
        <dbReference type="Proteomes" id="UP000198675"/>
    </source>
</evidence>
<dbReference type="RefSeq" id="WP_092374007.1">
    <property type="nucleotide sequence ID" value="NZ_LT629797.1"/>
</dbReference>
<evidence type="ECO:0000313" key="2">
    <source>
        <dbReference type="EMBL" id="SDU82393.1"/>
    </source>
</evidence>
<accession>A0A1H2LN02</accession>
<keyword evidence="3" id="KW-1185">Reference proteome</keyword>
<keyword evidence="1" id="KW-0808">Transferase</keyword>
<proteinExistence type="predicted"/>
<reference evidence="2" key="1">
    <citation type="submission" date="2016-10" db="EMBL/GenBank/DDBJ databases">
        <authorList>
            <person name="de Groot N.N."/>
        </authorList>
    </citation>
    <scope>NUCLEOTIDE SEQUENCE [LARGE SCALE GENOMIC DNA]</scope>
    <source>
        <strain evidence="2">KCTC 32246</strain>
    </source>
</reference>
<gene>
    <name evidence="1" type="ORF">SAMN05216363_0005</name>
    <name evidence="2" type="ORF">SAMN05216363_1905</name>
</gene>
<sequence length="308" mass="34040">MPRKPNTTIELAEDDLQQGQALLTQQHQVATLSAEHEAKVRAVAAQIGYQLPADCTDPDLIQRDIAANMRRSVEACLEVGRGIRVLREACGHGEFIERLDALGIDDGVARKFMRSVTRFASLGSDSALTRALGNQSKLFEMLVLDDEEIQELELTGQTGELSLDDVATMSVKELRKALRETREDKKALAQVNADKNAKIDELSAALAKKPKVIVVQPVEEAKQLRQEVVATAYEVESTLQGTLRKAFSDLEQLAQQTGEDHRSFTAALVRNLEVTLMAIRSEFHLPELHPDQLPGWQTLLGLDDLPEA</sequence>
<dbReference type="EMBL" id="LT629797">
    <property type="protein sequence ID" value="SDU75336.1"/>
    <property type="molecule type" value="Genomic_DNA"/>
</dbReference>
<dbReference type="EMBL" id="LT629797">
    <property type="protein sequence ID" value="SDU82393.1"/>
    <property type="molecule type" value="Genomic_DNA"/>
</dbReference>
<evidence type="ECO:0000313" key="1">
    <source>
        <dbReference type="EMBL" id="SDU75336.1"/>
    </source>
</evidence>